<dbReference type="Gene3D" id="3.30.420.10">
    <property type="entry name" value="Ribonuclease H-like superfamily/Ribonuclease H"/>
    <property type="match status" value="1"/>
</dbReference>
<comment type="caution">
    <text evidence="1">The sequence shown here is derived from an EMBL/GenBank/DDBJ whole genome shotgun (WGS) entry which is preliminary data.</text>
</comment>
<name>A0A833RR12_PHYIN</name>
<dbReference type="InterPro" id="IPR036397">
    <property type="entry name" value="RNaseH_sf"/>
</dbReference>
<sequence length="123" mass="14144">MESVDMYDTVHVSEKIFCVTQPNRRFLLLTDEPALVRHLCIKRYSTRVTFLAALGRSRFNEPTQQCFDGKLAFQLRGLSSMRVDNLLPALHARWLDNDEAIVIQQDSAPTYIALNDVEFTEPI</sequence>
<gene>
    <name evidence="1" type="ORF">GN244_ATG17111</name>
    <name evidence="2" type="ORF">GN958_ATG16111</name>
</gene>
<evidence type="ECO:0000313" key="2">
    <source>
        <dbReference type="EMBL" id="KAF4134855.1"/>
    </source>
</evidence>
<organism evidence="1 3">
    <name type="scientific">Phytophthora infestans</name>
    <name type="common">Potato late blight agent</name>
    <name type="synonym">Botrytis infestans</name>
    <dbReference type="NCBI Taxonomy" id="4787"/>
    <lineage>
        <taxon>Eukaryota</taxon>
        <taxon>Sar</taxon>
        <taxon>Stramenopiles</taxon>
        <taxon>Oomycota</taxon>
        <taxon>Peronosporomycetes</taxon>
        <taxon>Peronosporales</taxon>
        <taxon>Peronosporaceae</taxon>
        <taxon>Phytophthora</taxon>
    </lineage>
</organism>
<keyword evidence="3" id="KW-1185">Reference proteome</keyword>
<dbReference type="AlphaFoldDB" id="A0A833RR12"/>
<proteinExistence type="predicted"/>
<dbReference type="EMBL" id="WSZM01000604">
    <property type="protein sequence ID" value="KAF4031017.1"/>
    <property type="molecule type" value="Genomic_DNA"/>
</dbReference>
<protein>
    <recommendedName>
        <fullName evidence="4">DDE-1 domain-containing protein</fullName>
    </recommendedName>
</protein>
<dbReference type="Proteomes" id="UP000602510">
    <property type="component" value="Unassembled WGS sequence"/>
</dbReference>
<dbReference type="Proteomes" id="UP000704712">
    <property type="component" value="Unassembled WGS sequence"/>
</dbReference>
<evidence type="ECO:0000313" key="1">
    <source>
        <dbReference type="EMBL" id="KAF4031017.1"/>
    </source>
</evidence>
<evidence type="ECO:0000313" key="3">
    <source>
        <dbReference type="Proteomes" id="UP000602510"/>
    </source>
</evidence>
<reference evidence="1" key="1">
    <citation type="submission" date="2020-04" db="EMBL/GenBank/DDBJ databases">
        <title>Hybrid Assembly of Korean Phytophthora infestans isolates.</title>
        <authorList>
            <person name="Prokchorchik M."/>
            <person name="Lee Y."/>
            <person name="Seo J."/>
            <person name="Cho J.-H."/>
            <person name="Park Y.-E."/>
            <person name="Jang D.-C."/>
            <person name="Im J.-S."/>
            <person name="Choi J.-G."/>
            <person name="Park H.-J."/>
            <person name="Lee G.-B."/>
            <person name="Lee Y.-G."/>
            <person name="Hong S.-Y."/>
            <person name="Cho K."/>
            <person name="Sohn K.H."/>
        </authorList>
    </citation>
    <scope>NUCLEOTIDE SEQUENCE</scope>
    <source>
        <strain evidence="1">KR_1_A1</strain>
        <strain evidence="2">KR_2_A2</strain>
    </source>
</reference>
<evidence type="ECO:0008006" key="4">
    <source>
        <dbReference type="Google" id="ProtNLM"/>
    </source>
</evidence>
<dbReference type="GO" id="GO:0003676">
    <property type="term" value="F:nucleic acid binding"/>
    <property type="evidence" value="ECO:0007669"/>
    <property type="project" value="InterPro"/>
</dbReference>
<dbReference type="PANTHER" id="PTHR47169">
    <property type="entry name" value="OS01G0541250 PROTEIN"/>
    <property type="match status" value="1"/>
</dbReference>
<dbReference type="EMBL" id="JAACNO010002256">
    <property type="protein sequence ID" value="KAF4134855.1"/>
    <property type="molecule type" value="Genomic_DNA"/>
</dbReference>
<dbReference type="PANTHER" id="PTHR47169:SF2">
    <property type="entry name" value="OS01G0541250 PROTEIN"/>
    <property type="match status" value="1"/>
</dbReference>
<accession>A0A833RR12</accession>